<dbReference type="InterPro" id="IPR001226">
    <property type="entry name" value="Flavodoxin_CS"/>
</dbReference>
<dbReference type="Pfam" id="PF00258">
    <property type="entry name" value="Flavodoxin_1"/>
    <property type="match status" value="1"/>
</dbReference>
<dbReference type="PANTHER" id="PTHR42809:SF1">
    <property type="entry name" value="FLAVODOXIN 1"/>
    <property type="match status" value="1"/>
</dbReference>
<proteinExistence type="inferred from homology"/>
<evidence type="ECO:0000313" key="10">
    <source>
        <dbReference type="EMBL" id="MBC5659588.1"/>
    </source>
</evidence>
<dbReference type="InterPro" id="IPR010087">
    <property type="entry name" value="Flav_short"/>
</dbReference>
<protein>
    <recommendedName>
        <fullName evidence="8">Flavodoxin</fullName>
    </recommendedName>
</protein>
<dbReference type="PROSITE" id="PS00201">
    <property type="entry name" value="FLAVODOXIN"/>
    <property type="match status" value="1"/>
</dbReference>
<keyword evidence="6 8" id="KW-0288">FMN</keyword>
<organism evidence="10 11">
    <name type="scientific">Anaerosacchariphilus hominis</name>
    <dbReference type="NCBI Taxonomy" id="2763017"/>
    <lineage>
        <taxon>Bacteria</taxon>
        <taxon>Bacillati</taxon>
        <taxon>Bacillota</taxon>
        <taxon>Clostridia</taxon>
        <taxon>Lachnospirales</taxon>
        <taxon>Lachnospiraceae</taxon>
        <taxon>Anaerosacchariphilus</taxon>
    </lineage>
</organism>
<comment type="similarity">
    <text evidence="3 8">Belongs to the flavodoxin family.</text>
</comment>
<dbReference type="AlphaFoldDB" id="A0A923RLU0"/>
<dbReference type="GO" id="GO:0016651">
    <property type="term" value="F:oxidoreductase activity, acting on NAD(P)H"/>
    <property type="evidence" value="ECO:0007669"/>
    <property type="project" value="UniProtKB-ARBA"/>
</dbReference>
<comment type="cofactor">
    <cofactor evidence="1 8">
        <name>FMN</name>
        <dbReference type="ChEBI" id="CHEBI:58210"/>
    </cofactor>
</comment>
<evidence type="ECO:0000256" key="7">
    <source>
        <dbReference type="ARBA" id="ARBA00022982"/>
    </source>
</evidence>
<evidence type="ECO:0000313" key="11">
    <source>
        <dbReference type="Proteomes" id="UP000649345"/>
    </source>
</evidence>
<evidence type="ECO:0000259" key="9">
    <source>
        <dbReference type="PROSITE" id="PS50902"/>
    </source>
</evidence>
<evidence type="ECO:0000256" key="1">
    <source>
        <dbReference type="ARBA" id="ARBA00001917"/>
    </source>
</evidence>
<dbReference type="SUPFAM" id="SSF52218">
    <property type="entry name" value="Flavoproteins"/>
    <property type="match status" value="1"/>
</dbReference>
<name>A0A923RLU0_9FIRM</name>
<evidence type="ECO:0000256" key="2">
    <source>
        <dbReference type="ARBA" id="ARBA00003297"/>
    </source>
</evidence>
<dbReference type="InterPro" id="IPR050619">
    <property type="entry name" value="Flavodoxin"/>
</dbReference>
<reference evidence="10" key="1">
    <citation type="submission" date="2020-08" db="EMBL/GenBank/DDBJ databases">
        <title>Genome public.</title>
        <authorList>
            <person name="Liu C."/>
            <person name="Sun Q."/>
        </authorList>
    </citation>
    <scope>NUCLEOTIDE SEQUENCE</scope>
    <source>
        <strain evidence="10">NSJ-68</strain>
    </source>
</reference>
<evidence type="ECO:0000256" key="3">
    <source>
        <dbReference type="ARBA" id="ARBA00005267"/>
    </source>
</evidence>
<evidence type="ECO:0000256" key="8">
    <source>
        <dbReference type="RuleBase" id="RU367037"/>
    </source>
</evidence>
<dbReference type="Gene3D" id="3.40.50.360">
    <property type="match status" value="1"/>
</dbReference>
<gene>
    <name evidence="10" type="ORF">H8S44_07385</name>
</gene>
<feature type="domain" description="Flavodoxin-like" evidence="9">
    <location>
        <begin position="1"/>
        <end position="136"/>
    </location>
</feature>
<dbReference type="PROSITE" id="PS50902">
    <property type="entry name" value="FLAVODOXIN_LIKE"/>
    <property type="match status" value="1"/>
</dbReference>
<evidence type="ECO:0000256" key="4">
    <source>
        <dbReference type="ARBA" id="ARBA00022448"/>
    </source>
</evidence>
<sequence length="136" mass="14710">MKVVYWSSTGNTERMAEMLGEEIKNAGGEAEVCELSTVSPADLAGEDSFALGASAMGDEELDEGEVEPFVEELEKSVSGKKVALFGSYDWGDGEWMRKWEERMKEAGAEVVGTVIANNEPGDEDQANLAELAKKLV</sequence>
<dbReference type="RefSeq" id="WP_158365277.1">
    <property type="nucleotide sequence ID" value="NZ_JACOOR010000004.1"/>
</dbReference>
<dbReference type="InterPro" id="IPR008254">
    <property type="entry name" value="Flavodoxin/NO_synth"/>
</dbReference>
<evidence type="ECO:0000256" key="6">
    <source>
        <dbReference type="ARBA" id="ARBA00022643"/>
    </source>
</evidence>
<comment type="caution">
    <text evidence="10">The sequence shown here is derived from an EMBL/GenBank/DDBJ whole genome shotgun (WGS) entry which is preliminary data.</text>
</comment>
<keyword evidence="11" id="KW-1185">Reference proteome</keyword>
<evidence type="ECO:0000256" key="5">
    <source>
        <dbReference type="ARBA" id="ARBA00022630"/>
    </source>
</evidence>
<accession>A0A923RLU0</accession>
<keyword evidence="7 8" id="KW-0249">Electron transport</keyword>
<dbReference type="Proteomes" id="UP000649345">
    <property type="component" value="Unassembled WGS sequence"/>
</dbReference>
<dbReference type="PANTHER" id="PTHR42809">
    <property type="entry name" value="FLAVODOXIN 2"/>
    <property type="match status" value="1"/>
</dbReference>
<keyword evidence="4 8" id="KW-0813">Transport</keyword>
<dbReference type="EMBL" id="JACOOR010000004">
    <property type="protein sequence ID" value="MBC5659588.1"/>
    <property type="molecule type" value="Genomic_DNA"/>
</dbReference>
<dbReference type="GO" id="GO:0010181">
    <property type="term" value="F:FMN binding"/>
    <property type="evidence" value="ECO:0007669"/>
    <property type="project" value="UniProtKB-UniRule"/>
</dbReference>
<dbReference type="InterPro" id="IPR029039">
    <property type="entry name" value="Flavoprotein-like_sf"/>
</dbReference>
<dbReference type="GO" id="GO:0009055">
    <property type="term" value="F:electron transfer activity"/>
    <property type="evidence" value="ECO:0007669"/>
    <property type="project" value="UniProtKB-UniRule"/>
</dbReference>
<comment type="function">
    <text evidence="2 8">Low-potential electron donor to a number of redox enzymes.</text>
</comment>
<dbReference type="NCBIfam" id="TIGR01753">
    <property type="entry name" value="flav_short"/>
    <property type="match status" value="1"/>
</dbReference>
<keyword evidence="5 8" id="KW-0285">Flavoprotein</keyword>